<comment type="similarity">
    <text evidence="1">Belongs to the AHA1 family.</text>
</comment>
<dbReference type="Gene3D" id="3.30.530.20">
    <property type="match status" value="1"/>
</dbReference>
<name>A0A6M5UC75_9MICO</name>
<evidence type="ECO:0000313" key="3">
    <source>
        <dbReference type="EMBL" id="QJW35694.1"/>
    </source>
</evidence>
<evidence type="ECO:0000259" key="2">
    <source>
        <dbReference type="Pfam" id="PF08327"/>
    </source>
</evidence>
<feature type="domain" description="Activator of Hsp90 ATPase homologue 1/2-like C-terminal" evidence="2">
    <location>
        <begin position="32"/>
        <end position="143"/>
    </location>
</feature>
<dbReference type="SUPFAM" id="SSF55961">
    <property type="entry name" value="Bet v1-like"/>
    <property type="match status" value="1"/>
</dbReference>
<dbReference type="InterPro" id="IPR013538">
    <property type="entry name" value="ASHA1/2-like_C"/>
</dbReference>
<dbReference type="Proteomes" id="UP000451354">
    <property type="component" value="Chromosome"/>
</dbReference>
<keyword evidence="4" id="KW-1185">Reference proteome</keyword>
<dbReference type="OrthoDB" id="8117292at2"/>
<dbReference type="InterPro" id="IPR023393">
    <property type="entry name" value="START-like_dom_sf"/>
</dbReference>
<proteinExistence type="inferred from homology"/>
<dbReference type="AlphaFoldDB" id="A0A6M5UC75"/>
<evidence type="ECO:0000313" key="4">
    <source>
        <dbReference type="Proteomes" id="UP000451354"/>
    </source>
</evidence>
<dbReference type="EMBL" id="CP052757">
    <property type="protein sequence ID" value="QJW35694.1"/>
    <property type="molecule type" value="Genomic_DNA"/>
</dbReference>
<sequence>MTADPRRPRTPTGTVERTAGQTDVVLRRSFRATAADLWTSISEPAGLGPWIGTWDGDPASGSVLFTMTAEGATEGEECRILRCDPPHRLTVDAVTGESVWHLDLEIVDEAEGSTLVFRQTLGPDDDPANIGPGWEYYLDRLVAARSGHDVSEVVWEEYYPVLAAHYGDAGGTG</sequence>
<reference evidence="3 4" key="1">
    <citation type="journal article" date="2022" name="Int. J. Syst. Evol. Microbiol.">
        <title>Cellulosimicrobium protaetiae sp. nov., isolated from the gut of the larva of Protaetia brevitarsis seulensis.</title>
        <authorList>
            <person name="Le Han H."/>
            <person name="Nguyen T.T.H."/>
            <person name="Li Z."/>
            <person name="Shin N.R."/>
            <person name="Kim S.G."/>
        </authorList>
    </citation>
    <scope>NUCLEOTIDE SEQUENCE [LARGE SCALE GENOMIC DNA]</scope>
    <source>
        <strain evidence="3 4">BI34</strain>
    </source>
</reference>
<dbReference type="Pfam" id="PF08327">
    <property type="entry name" value="AHSA1"/>
    <property type="match status" value="1"/>
</dbReference>
<dbReference type="RefSeq" id="WP_154797828.1">
    <property type="nucleotide sequence ID" value="NZ_CP052757.1"/>
</dbReference>
<gene>
    <name evidence="3" type="ORF">FIC82_005235</name>
</gene>
<dbReference type="KEGG" id="cprt:FIC82_005235"/>
<protein>
    <submittedName>
        <fullName evidence="3">Polyketide cyclase</fullName>
    </submittedName>
</protein>
<evidence type="ECO:0000256" key="1">
    <source>
        <dbReference type="ARBA" id="ARBA00006817"/>
    </source>
</evidence>
<organism evidence="3 4">
    <name type="scientific">Cellulosimicrobium protaetiae</name>
    <dbReference type="NCBI Taxonomy" id="2587808"/>
    <lineage>
        <taxon>Bacteria</taxon>
        <taxon>Bacillati</taxon>
        <taxon>Actinomycetota</taxon>
        <taxon>Actinomycetes</taxon>
        <taxon>Micrococcales</taxon>
        <taxon>Promicromonosporaceae</taxon>
        <taxon>Cellulosimicrobium</taxon>
    </lineage>
</organism>
<accession>A0A6M5UC75</accession>